<name>A0A0U5EWI3_9PROT</name>
<sequence>MSPGLFVFVGVSEEIRCHVLQGICCKFSNQMPWAKSPIETLLVGSASDRTGKRFSALP</sequence>
<dbReference type="PATRIC" id="fig|446692.3.peg.1578"/>
<dbReference type="AlphaFoldDB" id="A0A0U5EWI3"/>
<dbReference type="KEGG" id="asz:ASN_1552"/>
<protein>
    <submittedName>
        <fullName evidence="1">Uncharacterized protein</fullName>
    </submittedName>
</protein>
<accession>A0A0U5EWI3</accession>
<organism evidence="1 2">
    <name type="scientific">Acetobacter senegalensis</name>
    <dbReference type="NCBI Taxonomy" id="446692"/>
    <lineage>
        <taxon>Bacteria</taxon>
        <taxon>Pseudomonadati</taxon>
        <taxon>Pseudomonadota</taxon>
        <taxon>Alphaproteobacteria</taxon>
        <taxon>Acetobacterales</taxon>
        <taxon>Acetobacteraceae</taxon>
        <taxon>Acetobacter</taxon>
    </lineage>
</organism>
<dbReference type="Proteomes" id="UP000056109">
    <property type="component" value="Chromosome I"/>
</dbReference>
<dbReference type="EMBL" id="LN606600">
    <property type="protein sequence ID" value="CEF40903.1"/>
    <property type="molecule type" value="Genomic_DNA"/>
</dbReference>
<proteinExistence type="predicted"/>
<keyword evidence="2" id="KW-1185">Reference proteome</keyword>
<evidence type="ECO:0000313" key="2">
    <source>
        <dbReference type="Proteomes" id="UP000056109"/>
    </source>
</evidence>
<evidence type="ECO:0000313" key="1">
    <source>
        <dbReference type="EMBL" id="CEF40903.1"/>
    </source>
</evidence>
<gene>
    <name evidence="1" type="ORF">ASN_1552</name>
</gene>
<reference evidence="2" key="1">
    <citation type="submission" date="2014-09" db="EMBL/GenBank/DDBJ databases">
        <authorList>
            <person name="Illeghems K.G."/>
        </authorList>
    </citation>
    <scope>NUCLEOTIDE SEQUENCE [LARGE SCALE GENOMIC DNA]</scope>
    <source>
        <strain evidence="2">108B</strain>
    </source>
</reference>